<dbReference type="InterPro" id="IPR036397">
    <property type="entry name" value="RNaseH_sf"/>
</dbReference>
<dbReference type="EMBL" id="CP036263">
    <property type="protein sequence ID" value="QDT01422.1"/>
    <property type="molecule type" value="Genomic_DNA"/>
</dbReference>
<proteinExistence type="predicted"/>
<dbReference type="Proteomes" id="UP000319852">
    <property type="component" value="Chromosome"/>
</dbReference>
<dbReference type="InterPro" id="IPR012337">
    <property type="entry name" value="RNaseH-like_sf"/>
</dbReference>
<dbReference type="SUPFAM" id="SSF53098">
    <property type="entry name" value="Ribonuclease H-like"/>
    <property type="match status" value="1"/>
</dbReference>
<dbReference type="KEGG" id="amob:HG15A2_47640"/>
<sequence length="342" mass="38149">MTILIGVDEAGYGPNLGPLCIGVTAWCVPDRRAGSSPIPSDAFDLYKLLAEAVSRKPAEGKIAIADSKQLYKPASHSKGGVGLKHLELGVLAALDVSNDDETSTASLRDYIATTQADPEALRKTIPWYKDSNASIPIDADTELIDHTACRFRRVLEQTHVELLAVRARLVFPEEFNSLVDRYTTKGAALSHVTLALVREVYDACIEQIAEQAQRRNIVIVCDKHGGRNRYGALLQHHFPEQWITTQVESRAASRYTWEDDASRTEISFCTGGESFLPTALASMTAKYHRELAMRSFNAFWQKHVPDIKPTAGYPLDARRFRAEIAGKQEELGIKDRILWRKR</sequence>
<name>A0A517N2R0_9BACT</name>
<dbReference type="OrthoDB" id="5498373at2"/>
<evidence type="ECO:0000313" key="2">
    <source>
        <dbReference type="Proteomes" id="UP000319852"/>
    </source>
</evidence>
<accession>A0A517N2R0</accession>
<dbReference type="AlphaFoldDB" id="A0A517N2R0"/>
<gene>
    <name evidence="1" type="ORF">HG15A2_47640</name>
</gene>
<protein>
    <submittedName>
        <fullName evidence="1">Uncharacterized protein</fullName>
    </submittedName>
</protein>
<evidence type="ECO:0000313" key="1">
    <source>
        <dbReference type="EMBL" id="QDT01422.1"/>
    </source>
</evidence>
<reference evidence="1 2" key="1">
    <citation type="submission" date="2019-02" db="EMBL/GenBank/DDBJ databases">
        <title>Deep-cultivation of Planctomycetes and their phenomic and genomic characterization uncovers novel biology.</title>
        <authorList>
            <person name="Wiegand S."/>
            <person name="Jogler M."/>
            <person name="Boedeker C."/>
            <person name="Pinto D."/>
            <person name="Vollmers J."/>
            <person name="Rivas-Marin E."/>
            <person name="Kohn T."/>
            <person name="Peeters S.H."/>
            <person name="Heuer A."/>
            <person name="Rast P."/>
            <person name="Oberbeckmann S."/>
            <person name="Bunk B."/>
            <person name="Jeske O."/>
            <person name="Meyerdierks A."/>
            <person name="Storesund J.E."/>
            <person name="Kallscheuer N."/>
            <person name="Luecker S."/>
            <person name="Lage O.M."/>
            <person name="Pohl T."/>
            <person name="Merkel B.J."/>
            <person name="Hornburger P."/>
            <person name="Mueller R.-W."/>
            <person name="Bruemmer F."/>
            <person name="Labrenz M."/>
            <person name="Spormann A.M."/>
            <person name="Op den Camp H."/>
            <person name="Overmann J."/>
            <person name="Amann R."/>
            <person name="Jetten M.S.M."/>
            <person name="Mascher T."/>
            <person name="Medema M.H."/>
            <person name="Devos D.P."/>
            <person name="Kaster A.-K."/>
            <person name="Ovreas L."/>
            <person name="Rohde M."/>
            <person name="Galperin M.Y."/>
            <person name="Jogler C."/>
        </authorList>
    </citation>
    <scope>NUCLEOTIDE SEQUENCE [LARGE SCALE GENOMIC DNA]</scope>
    <source>
        <strain evidence="1 2">HG15A2</strain>
    </source>
</reference>
<dbReference type="RefSeq" id="WP_145063604.1">
    <property type="nucleotide sequence ID" value="NZ_CP036263.1"/>
</dbReference>
<dbReference type="GO" id="GO:0003676">
    <property type="term" value="F:nucleic acid binding"/>
    <property type="evidence" value="ECO:0007669"/>
    <property type="project" value="InterPro"/>
</dbReference>
<organism evidence="1 2">
    <name type="scientific">Adhaeretor mobilis</name>
    <dbReference type="NCBI Taxonomy" id="1930276"/>
    <lineage>
        <taxon>Bacteria</taxon>
        <taxon>Pseudomonadati</taxon>
        <taxon>Planctomycetota</taxon>
        <taxon>Planctomycetia</taxon>
        <taxon>Pirellulales</taxon>
        <taxon>Lacipirellulaceae</taxon>
        <taxon>Adhaeretor</taxon>
    </lineage>
</organism>
<dbReference type="Gene3D" id="3.30.420.10">
    <property type="entry name" value="Ribonuclease H-like superfamily/Ribonuclease H"/>
    <property type="match status" value="2"/>
</dbReference>
<keyword evidence="2" id="KW-1185">Reference proteome</keyword>